<protein>
    <submittedName>
        <fullName evidence="2">Secreted protein</fullName>
    </submittedName>
</protein>
<evidence type="ECO:0000313" key="2">
    <source>
        <dbReference type="WBParaSite" id="MCU_013674-RA"/>
    </source>
</evidence>
<dbReference type="WBParaSite" id="MCU_013674-RA">
    <property type="protein sequence ID" value="MCU_013674-RA"/>
    <property type="gene ID" value="MCU_013674"/>
</dbReference>
<organism evidence="2">
    <name type="scientific">Mesocestoides corti</name>
    <name type="common">Flatworm</name>
    <dbReference type="NCBI Taxonomy" id="53468"/>
    <lineage>
        <taxon>Eukaryota</taxon>
        <taxon>Metazoa</taxon>
        <taxon>Spiralia</taxon>
        <taxon>Lophotrochozoa</taxon>
        <taxon>Platyhelminthes</taxon>
        <taxon>Cestoda</taxon>
        <taxon>Eucestoda</taxon>
        <taxon>Cyclophyllidea</taxon>
        <taxon>Mesocestoididae</taxon>
        <taxon>Mesocestoides</taxon>
    </lineage>
</organism>
<name>A0A5K3G5U1_MESCO</name>
<evidence type="ECO:0000256" key="1">
    <source>
        <dbReference type="SAM" id="MobiDB-lite"/>
    </source>
</evidence>
<sequence>MRAGFSNRLKSPFALAPALWSTKRNSSSGRCQMPQNKGLPTAHPQPSERPSMLEVSLLKPGKSRW</sequence>
<accession>A0A5K3G5U1</accession>
<reference evidence="2" key="1">
    <citation type="submission" date="2019-11" db="UniProtKB">
        <authorList>
            <consortium name="WormBaseParasite"/>
        </authorList>
    </citation>
    <scope>IDENTIFICATION</scope>
</reference>
<feature type="region of interest" description="Disordered" evidence="1">
    <location>
        <begin position="23"/>
        <end position="65"/>
    </location>
</feature>
<feature type="compositionally biased region" description="Polar residues" evidence="1">
    <location>
        <begin position="23"/>
        <end position="35"/>
    </location>
</feature>
<proteinExistence type="predicted"/>
<dbReference type="AlphaFoldDB" id="A0A5K3G5U1"/>